<keyword evidence="11 19" id="KW-0862">Zinc</keyword>
<comment type="caution">
    <text evidence="23">The sequence shown here is derived from an EMBL/GenBank/DDBJ whole genome shotgun (WGS) entry which is preliminary data.</text>
</comment>
<evidence type="ECO:0000256" key="16">
    <source>
        <dbReference type="ARBA" id="ARBA00023136"/>
    </source>
</evidence>
<feature type="binding site" evidence="19">
    <location>
        <position position="296"/>
    </location>
    <ligand>
        <name>Zn(2+)</name>
        <dbReference type="ChEBI" id="CHEBI:29105"/>
        <label>1</label>
    </ligand>
</feature>
<evidence type="ECO:0000256" key="20">
    <source>
        <dbReference type="PIRSR" id="PIRSR005149-50"/>
    </source>
</evidence>
<feature type="transmembrane region" description="Helical" evidence="21">
    <location>
        <begin position="279"/>
        <end position="299"/>
    </location>
</feature>
<feature type="domain" description="Cytochrome b5 heme-binding" evidence="22">
    <location>
        <begin position="24"/>
        <end position="106"/>
    </location>
</feature>
<feature type="binding site" evidence="19">
    <location>
        <position position="300"/>
    </location>
    <ligand>
        <name>Zn(2+)</name>
        <dbReference type="ChEBI" id="CHEBI:29105"/>
        <label>1</label>
    </ligand>
</feature>
<evidence type="ECO:0000256" key="17">
    <source>
        <dbReference type="ARBA" id="ARBA00023160"/>
    </source>
</evidence>
<keyword evidence="13 18" id="KW-0560">Oxidoreductase</keyword>
<evidence type="ECO:0000256" key="14">
    <source>
        <dbReference type="ARBA" id="ARBA00023004"/>
    </source>
</evidence>
<keyword evidence="7 21" id="KW-0812">Transmembrane</keyword>
<keyword evidence="6 20" id="KW-0349">Heme</keyword>
<dbReference type="PIRSF" id="PIRSF005149">
    <property type="entry name" value="IPC-B_HD"/>
    <property type="match status" value="1"/>
</dbReference>
<dbReference type="InterPro" id="IPR036400">
    <property type="entry name" value="Cyt_B5-like_heme/steroid_sf"/>
</dbReference>
<comment type="cofactor">
    <cofactor evidence="18 19">
        <name>Zn(2+)</name>
        <dbReference type="ChEBI" id="CHEBI:29105"/>
    </cofactor>
    <text evidence="18 19">Binds 2 Zn(2+) ions per subunit that likely form a catalytic dimetal center.</text>
</comment>
<feature type="binding site" evidence="19">
    <location>
        <position position="238"/>
    </location>
    <ligand>
        <name>Zn(2+)</name>
        <dbReference type="ChEBI" id="CHEBI:29105"/>
        <label>1</label>
    </ligand>
</feature>
<dbReference type="InterPro" id="IPR001199">
    <property type="entry name" value="Cyt_B5-like_heme/steroid-bd"/>
</dbReference>
<keyword evidence="15 18" id="KW-0443">Lipid metabolism</keyword>
<dbReference type="GO" id="GO:0080132">
    <property type="term" value="F:fatty acid 2-hydroxylase activity"/>
    <property type="evidence" value="ECO:0007669"/>
    <property type="project" value="InterPro"/>
</dbReference>
<accession>A0A9P0LXD9</accession>
<proteinExistence type="inferred from homology"/>
<comment type="pathway">
    <text evidence="2">Sphingolipid metabolism.</text>
</comment>
<comment type="function">
    <text evidence="18">Catalyzes stereospecific hydroxylation of free fatty acids at the C-2 position to produce (R)-2-hydroxy fatty acids, which are building blocks of sphingolipids and glycosphingolipids common in neural tissue and epidermis. Plays an essential role in the synthesis of galactosphingolipids of the myelin sheath. Responsible for the synthesis of sphingolipids and glycosphingolipids involved in the formation of epidermal lamellar bodies critical for skin permeability barrier. Participates in the synthesis of glycosphingolipids and a fraction of type II wax diesters in sebaceous gland, specifically regulating hair follicle homeostasis. Involved in the synthesis of sphingolipids of plasma membrane rafts, controlling lipid raft mobility and trafficking of raft-associated proteins.</text>
</comment>
<feature type="binding site" evidence="19">
    <location>
        <position position="321"/>
    </location>
    <ligand>
        <name>Zn(2+)</name>
        <dbReference type="ChEBI" id="CHEBI:29105"/>
        <label>1</label>
    </ligand>
</feature>
<evidence type="ECO:0000256" key="15">
    <source>
        <dbReference type="ARBA" id="ARBA00023098"/>
    </source>
</evidence>
<dbReference type="PROSITE" id="PS50255">
    <property type="entry name" value="CYTOCHROME_B5_2"/>
    <property type="match status" value="1"/>
</dbReference>
<evidence type="ECO:0000256" key="18">
    <source>
        <dbReference type="PIRNR" id="PIRNR005149"/>
    </source>
</evidence>
<dbReference type="EMBL" id="CAKOFQ010007591">
    <property type="protein sequence ID" value="CAH2004465.1"/>
    <property type="molecule type" value="Genomic_DNA"/>
</dbReference>
<evidence type="ECO:0000256" key="21">
    <source>
        <dbReference type="SAM" id="Phobius"/>
    </source>
</evidence>
<dbReference type="GO" id="GO:0020037">
    <property type="term" value="F:heme binding"/>
    <property type="evidence" value="ECO:0007669"/>
    <property type="project" value="InterPro"/>
</dbReference>
<protein>
    <recommendedName>
        <fullName evidence="18">Fatty acid 2-hydroxylase</fullName>
        <ecNumber evidence="18">1.-.-.-</ecNumber>
    </recommendedName>
</protein>
<evidence type="ECO:0000256" key="10">
    <source>
        <dbReference type="ARBA" id="ARBA00022832"/>
    </source>
</evidence>
<evidence type="ECO:0000256" key="5">
    <source>
        <dbReference type="ARBA" id="ARBA00022516"/>
    </source>
</evidence>
<keyword evidence="5 18" id="KW-0444">Lipid biosynthesis</keyword>
<comment type="cofactor">
    <cofactor evidence="20">
        <name>Fe cation</name>
        <dbReference type="ChEBI" id="CHEBI:24875"/>
    </cofactor>
</comment>
<feature type="binding site" description="axial binding residue" evidence="20">
    <location>
        <position position="89"/>
    </location>
    <ligand>
        <name>heme</name>
        <dbReference type="ChEBI" id="CHEBI:30413"/>
    </ligand>
    <ligandPart>
        <name>Fe</name>
        <dbReference type="ChEBI" id="CHEBI:18248"/>
    </ligandPart>
</feature>
<feature type="binding site" evidence="19">
    <location>
        <position position="242"/>
    </location>
    <ligand>
        <name>Zn(2+)</name>
        <dbReference type="ChEBI" id="CHEBI:29105"/>
        <label>1</label>
    </ligand>
</feature>
<evidence type="ECO:0000256" key="7">
    <source>
        <dbReference type="ARBA" id="ARBA00022692"/>
    </source>
</evidence>
<feature type="binding site" evidence="19">
    <location>
        <position position="241"/>
    </location>
    <ligand>
        <name>Zn(2+)</name>
        <dbReference type="ChEBI" id="CHEBI:29105"/>
        <label>1</label>
    </ligand>
</feature>
<keyword evidence="10 18" id="KW-0276">Fatty acid metabolism</keyword>
<keyword evidence="17 18" id="KW-0275">Fatty acid biosynthesis</keyword>
<gene>
    <name evidence="23" type="ORF">ACAOBT_LOCUS28017</name>
</gene>
<keyword evidence="24" id="KW-1185">Reference proteome</keyword>
<comment type="similarity">
    <text evidence="4 18">Belongs to the sterol desaturase family. SCS7 subfamily.</text>
</comment>
<feature type="binding site" evidence="19">
    <location>
        <position position="220"/>
    </location>
    <ligand>
        <name>Zn(2+)</name>
        <dbReference type="ChEBI" id="CHEBI:29105"/>
        <label>1</label>
    </ligand>
</feature>
<dbReference type="PROSITE" id="PS00191">
    <property type="entry name" value="CYTOCHROME_B5_1"/>
    <property type="match status" value="1"/>
</dbReference>
<dbReference type="GO" id="GO:0005789">
    <property type="term" value="C:endoplasmic reticulum membrane"/>
    <property type="evidence" value="ECO:0007669"/>
    <property type="project" value="UniProtKB-SubCell"/>
</dbReference>
<evidence type="ECO:0000313" key="23">
    <source>
        <dbReference type="EMBL" id="CAH2004465.1"/>
    </source>
</evidence>
<dbReference type="Proteomes" id="UP001152888">
    <property type="component" value="Unassembled WGS sequence"/>
</dbReference>
<keyword evidence="16 18" id="KW-0472">Membrane</keyword>
<evidence type="ECO:0000256" key="4">
    <source>
        <dbReference type="ARBA" id="ARBA00005747"/>
    </source>
</evidence>
<evidence type="ECO:0000256" key="11">
    <source>
        <dbReference type="ARBA" id="ARBA00022833"/>
    </source>
</evidence>
<evidence type="ECO:0000256" key="13">
    <source>
        <dbReference type="ARBA" id="ARBA00023002"/>
    </source>
</evidence>
<dbReference type="GO" id="GO:0006633">
    <property type="term" value="P:fatty acid biosynthetic process"/>
    <property type="evidence" value="ECO:0007669"/>
    <property type="project" value="UniProtKB-KW"/>
</dbReference>
<evidence type="ECO:0000256" key="6">
    <source>
        <dbReference type="ARBA" id="ARBA00022617"/>
    </source>
</evidence>
<feature type="binding site" evidence="19">
    <location>
        <position position="317"/>
    </location>
    <ligand>
        <name>Zn(2+)</name>
        <dbReference type="ChEBI" id="CHEBI:29105"/>
        <label>1</label>
    </ligand>
</feature>
<evidence type="ECO:0000256" key="2">
    <source>
        <dbReference type="ARBA" id="ARBA00004991"/>
    </source>
</evidence>
<keyword evidence="9 18" id="KW-0256">Endoplasmic reticulum</keyword>
<feature type="transmembrane region" description="Helical" evidence="21">
    <location>
        <begin position="160"/>
        <end position="178"/>
    </location>
</feature>
<evidence type="ECO:0000256" key="1">
    <source>
        <dbReference type="ARBA" id="ARBA00004477"/>
    </source>
</evidence>
<dbReference type="Pfam" id="PF04116">
    <property type="entry name" value="FA_hydroxylase"/>
    <property type="match status" value="1"/>
</dbReference>
<dbReference type="InterPro" id="IPR018506">
    <property type="entry name" value="Cyt_B5_heme-BS"/>
</dbReference>
<reference evidence="23" key="1">
    <citation type="submission" date="2022-03" db="EMBL/GenBank/DDBJ databases">
        <authorList>
            <person name="Sayadi A."/>
        </authorList>
    </citation>
    <scope>NUCLEOTIDE SEQUENCE</scope>
</reference>
<comment type="pathway">
    <text evidence="3">Lipid metabolism.</text>
</comment>
<organism evidence="23 24">
    <name type="scientific">Acanthoscelides obtectus</name>
    <name type="common">Bean weevil</name>
    <name type="synonym">Bruchus obtectus</name>
    <dbReference type="NCBI Taxonomy" id="200917"/>
    <lineage>
        <taxon>Eukaryota</taxon>
        <taxon>Metazoa</taxon>
        <taxon>Ecdysozoa</taxon>
        <taxon>Arthropoda</taxon>
        <taxon>Hexapoda</taxon>
        <taxon>Insecta</taxon>
        <taxon>Pterygota</taxon>
        <taxon>Neoptera</taxon>
        <taxon>Endopterygota</taxon>
        <taxon>Coleoptera</taxon>
        <taxon>Polyphaga</taxon>
        <taxon>Cucujiformia</taxon>
        <taxon>Chrysomeloidea</taxon>
        <taxon>Chrysomelidae</taxon>
        <taxon>Bruchinae</taxon>
        <taxon>Bruchini</taxon>
        <taxon>Acanthoscelides</taxon>
    </lineage>
</organism>
<dbReference type="GO" id="GO:0005506">
    <property type="term" value="F:iron ion binding"/>
    <property type="evidence" value="ECO:0007669"/>
    <property type="project" value="UniProtKB-UniRule"/>
</dbReference>
<feature type="binding site" description="axial binding residue" evidence="20">
    <location>
        <position position="65"/>
    </location>
    <ligand>
        <name>heme</name>
        <dbReference type="ChEBI" id="CHEBI:30413"/>
    </ligand>
    <ligandPart>
        <name>Fe</name>
        <dbReference type="ChEBI" id="CHEBI:18248"/>
    </ligandPart>
</feature>
<dbReference type="InterPro" id="IPR014430">
    <property type="entry name" value="Scs7"/>
</dbReference>
<dbReference type="PANTHER" id="PTHR12863">
    <property type="entry name" value="FATTY ACID HYDROXYLASE"/>
    <property type="match status" value="1"/>
</dbReference>
<feature type="binding site" evidence="19">
    <location>
        <position position="215"/>
    </location>
    <ligand>
        <name>Zn(2+)</name>
        <dbReference type="ChEBI" id="CHEBI:29105"/>
        <label>1</label>
    </ligand>
</feature>
<feature type="binding site" evidence="19">
    <location>
        <position position="320"/>
    </location>
    <ligand>
        <name>Zn(2+)</name>
        <dbReference type="ChEBI" id="CHEBI:29105"/>
        <label>1</label>
    </ligand>
</feature>
<name>A0A9P0LXD9_ACAOB</name>
<feature type="transmembrane region" description="Helical" evidence="21">
    <location>
        <begin position="253"/>
        <end position="273"/>
    </location>
</feature>
<keyword evidence="12 21" id="KW-1133">Transmembrane helix</keyword>
<dbReference type="PANTHER" id="PTHR12863:SF1">
    <property type="entry name" value="FATTY ACID 2-HYDROXYLASE"/>
    <property type="match status" value="1"/>
</dbReference>
<dbReference type="SUPFAM" id="SSF55856">
    <property type="entry name" value="Cytochrome b5-like heme/steroid binding domain"/>
    <property type="match status" value="1"/>
</dbReference>
<evidence type="ECO:0000256" key="12">
    <source>
        <dbReference type="ARBA" id="ARBA00022989"/>
    </source>
</evidence>
<evidence type="ECO:0000313" key="24">
    <source>
        <dbReference type="Proteomes" id="UP001152888"/>
    </source>
</evidence>
<evidence type="ECO:0000256" key="19">
    <source>
        <dbReference type="PIRSR" id="PIRSR005149-1"/>
    </source>
</evidence>
<dbReference type="Gene3D" id="3.10.120.10">
    <property type="entry name" value="Cytochrome b5-like heme/steroid binding domain"/>
    <property type="match status" value="1"/>
</dbReference>
<evidence type="ECO:0000256" key="9">
    <source>
        <dbReference type="ARBA" id="ARBA00022824"/>
    </source>
</evidence>
<dbReference type="OrthoDB" id="2204368at2759"/>
<evidence type="ECO:0000256" key="3">
    <source>
        <dbReference type="ARBA" id="ARBA00005189"/>
    </source>
</evidence>
<dbReference type="AlphaFoldDB" id="A0A9P0LXD9"/>
<sequence length="355" mass="41517">MDQSDSPPLKASSMDNLVRAMSYLVLVQKNRMSQNDTCIYDGEDTKFKIDYESNTYNIYQFLNNHPGGVNYVKPYESKDVAQSMRRYDHSKAAYYLLKEYQQGGRKKDEDDLERLVDWNKPMLSQVGKLGTKYSEWVISPVDRRLRLFDSDLLEYLTITPWYVVPMIWIPIIIYLAVIGTKKYIHITKDVSPCIPVVLSISEGIVLWTLIEYSLHRWVFHMEPSGKSKLMIYFHFAIHGLHHKVPFDSRRLVFPPFPAAIITFTIYKLTSLFFCDSTHLLVIAGGLLGYVVYDMIHFYLHHGAPDENSYFYHLKRYHNQHHFAHHNSGFGISSVFWDKIFGTALHLRKLAKSIKW</sequence>
<evidence type="ECO:0000259" key="22">
    <source>
        <dbReference type="PROSITE" id="PS50255"/>
    </source>
</evidence>
<evidence type="ECO:0000256" key="8">
    <source>
        <dbReference type="ARBA" id="ARBA00022723"/>
    </source>
</evidence>
<keyword evidence="14 18" id="KW-0408">Iron</keyword>
<dbReference type="EC" id="1.-.-.-" evidence="18"/>
<comment type="subcellular location">
    <subcellularLocation>
        <location evidence="1">Endoplasmic reticulum membrane</location>
        <topology evidence="1">Multi-pass membrane protein</topology>
    </subcellularLocation>
</comment>
<keyword evidence="8 18" id="KW-0479">Metal-binding</keyword>
<dbReference type="InterPro" id="IPR006694">
    <property type="entry name" value="Fatty_acid_hydroxylase"/>
</dbReference>